<evidence type="ECO:0000256" key="8">
    <source>
        <dbReference type="SAM" id="MobiDB-lite"/>
    </source>
</evidence>
<comment type="function">
    <text evidence="7">Component of the Mediator complex, a coactivator involved in the regulated transcription of nearly all RNA polymerase II-dependent genes. Mediator functions as a bridge to convey information from gene-specific regulatory proteins to the basal RNA polymerase II transcription machinery. Mediator is recruited to promoters by direct interactions with regulatory proteins and serves as a scaffold for the assembly of a functional preinitiation complex with RNA polymerase II and the general transcription factors.</text>
</comment>
<evidence type="ECO:0000256" key="2">
    <source>
        <dbReference type="ARBA" id="ARBA00008089"/>
    </source>
</evidence>
<evidence type="ECO:0000256" key="5">
    <source>
        <dbReference type="ARBA" id="ARBA00023163"/>
    </source>
</evidence>
<comment type="caution">
    <text evidence="9">The sequence shown here is derived from an EMBL/GenBank/DDBJ whole genome shotgun (WGS) entry which is preliminary data.</text>
</comment>
<feature type="region of interest" description="Disordered" evidence="8">
    <location>
        <begin position="1"/>
        <end position="39"/>
    </location>
</feature>
<dbReference type="Proteomes" id="UP000309340">
    <property type="component" value="Unassembled WGS sequence"/>
</dbReference>
<gene>
    <name evidence="7" type="primary">MED9</name>
    <name evidence="9" type="ORF">B0A55_04771</name>
</gene>
<dbReference type="Pfam" id="PF07544">
    <property type="entry name" value="Med9"/>
    <property type="match status" value="1"/>
</dbReference>
<reference evidence="9 10" key="1">
    <citation type="submission" date="2017-03" db="EMBL/GenBank/DDBJ databases">
        <title>Genomes of endolithic fungi from Antarctica.</title>
        <authorList>
            <person name="Coleine C."/>
            <person name="Masonjones S."/>
            <person name="Stajich J.E."/>
        </authorList>
    </citation>
    <scope>NUCLEOTIDE SEQUENCE [LARGE SCALE GENOMIC DNA]</scope>
    <source>
        <strain evidence="9 10">CCFEE 5184</strain>
    </source>
</reference>
<feature type="region of interest" description="Disordered" evidence="8">
    <location>
        <begin position="52"/>
        <end position="88"/>
    </location>
</feature>
<evidence type="ECO:0000256" key="7">
    <source>
        <dbReference type="RuleBase" id="RU364145"/>
    </source>
</evidence>
<proteinExistence type="inferred from homology"/>
<dbReference type="EMBL" id="NAJQ01000137">
    <property type="protein sequence ID" value="TKA77462.1"/>
    <property type="molecule type" value="Genomic_DNA"/>
</dbReference>
<keyword evidence="6 7" id="KW-0539">Nucleus</keyword>
<sequence>MAVTQATAPPRNSQHSHPPPPPPATSLTQQPALPPPQLFDILPALHEILAHIDHTSSDTVPPDDNDTDNDHEMGLNYTNLPPLDPKDLPTAILPLKAQMRRGLRELERLPDMERSVEEQVEEIAELEGRVGRQEVVIRGLAFERVM</sequence>
<comment type="subunit">
    <text evidence="7">Component of the Mediator complex.</text>
</comment>
<evidence type="ECO:0000256" key="6">
    <source>
        <dbReference type="ARBA" id="ARBA00023242"/>
    </source>
</evidence>
<organism evidence="9 10">
    <name type="scientific">Friedmanniomyces simplex</name>
    <dbReference type="NCBI Taxonomy" id="329884"/>
    <lineage>
        <taxon>Eukaryota</taxon>
        <taxon>Fungi</taxon>
        <taxon>Dikarya</taxon>
        <taxon>Ascomycota</taxon>
        <taxon>Pezizomycotina</taxon>
        <taxon>Dothideomycetes</taxon>
        <taxon>Dothideomycetidae</taxon>
        <taxon>Mycosphaerellales</taxon>
        <taxon>Teratosphaeriaceae</taxon>
        <taxon>Friedmanniomyces</taxon>
    </lineage>
</organism>
<dbReference type="InterPro" id="IPR011425">
    <property type="entry name" value="Med9"/>
</dbReference>
<keyword evidence="5 7" id="KW-0804">Transcription</keyword>
<dbReference type="GO" id="GO:0006357">
    <property type="term" value="P:regulation of transcription by RNA polymerase II"/>
    <property type="evidence" value="ECO:0007669"/>
    <property type="project" value="InterPro"/>
</dbReference>
<keyword evidence="10" id="KW-1185">Reference proteome</keyword>
<dbReference type="GO" id="GO:0016592">
    <property type="term" value="C:mediator complex"/>
    <property type="evidence" value="ECO:0007669"/>
    <property type="project" value="InterPro"/>
</dbReference>
<keyword evidence="4 7" id="KW-0010">Activator</keyword>
<keyword evidence="3 7" id="KW-0805">Transcription regulation</keyword>
<dbReference type="GO" id="GO:0003712">
    <property type="term" value="F:transcription coregulator activity"/>
    <property type="evidence" value="ECO:0007669"/>
    <property type="project" value="InterPro"/>
</dbReference>
<dbReference type="OrthoDB" id="5414694at2759"/>
<name>A0A4U0XJT6_9PEZI</name>
<evidence type="ECO:0000313" key="10">
    <source>
        <dbReference type="Proteomes" id="UP000309340"/>
    </source>
</evidence>
<evidence type="ECO:0000256" key="4">
    <source>
        <dbReference type="ARBA" id="ARBA00023159"/>
    </source>
</evidence>
<comment type="subcellular location">
    <subcellularLocation>
        <location evidence="1 7">Nucleus</location>
    </subcellularLocation>
</comment>
<evidence type="ECO:0000313" key="9">
    <source>
        <dbReference type="EMBL" id="TKA77462.1"/>
    </source>
</evidence>
<dbReference type="AlphaFoldDB" id="A0A4U0XJT6"/>
<protein>
    <recommendedName>
        <fullName evidence="7">Mediator of RNA polymerase II transcription subunit 9</fullName>
    </recommendedName>
    <alternativeName>
        <fullName evidence="7">Mediator complex subunit 9</fullName>
    </alternativeName>
</protein>
<evidence type="ECO:0000256" key="3">
    <source>
        <dbReference type="ARBA" id="ARBA00023015"/>
    </source>
</evidence>
<comment type="similarity">
    <text evidence="2 7">Belongs to the Mediator complex subunit 9 family.</text>
</comment>
<accession>A0A4U0XJT6</accession>
<evidence type="ECO:0000256" key="1">
    <source>
        <dbReference type="ARBA" id="ARBA00004123"/>
    </source>
</evidence>
<dbReference type="STRING" id="329884.A0A4U0XJT6"/>